<dbReference type="EMBL" id="BMAT01009571">
    <property type="protein sequence ID" value="GFS09022.1"/>
    <property type="molecule type" value="Genomic_DNA"/>
</dbReference>
<name>A0AAV4IIN9_9GAST</name>
<dbReference type="InterPro" id="IPR026100">
    <property type="entry name" value="Tmem223"/>
</dbReference>
<dbReference type="Proteomes" id="UP000762676">
    <property type="component" value="Unassembled WGS sequence"/>
</dbReference>
<dbReference type="Pfam" id="PF06979">
    <property type="entry name" value="TMEM70"/>
    <property type="match status" value="1"/>
</dbReference>
<organism evidence="2 3">
    <name type="scientific">Elysia marginata</name>
    <dbReference type="NCBI Taxonomy" id="1093978"/>
    <lineage>
        <taxon>Eukaryota</taxon>
        <taxon>Metazoa</taxon>
        <taxon>Spiralia</taxon>
        <taxon>Lophotrochozoa</taxon>
        <taxon>Mollusca</taxon>
        <taxon>Gastropoda</taxon>
        <taxon>Heterobranchia</taxon>
        <taxon>Euthyneura</taxon>
        <taxon>Panpulmonata</taxon>
        <taxon>Sacoglossa</taxon>
        <taxon>Placobranchoidea</taxon>
        <taxon>Plakobranchidae</taxon>
        <taxon>Elysia</taxon>
    </lineage>
</organism>
<keyword evidence="1" id="KW-1133">Transmembrane helix</keyword>
<dbReference type="AlphaFoldDB" id="A0AAV4IIN9"/>
<dbReference type="GO" id="GO:0005739">
    <property type="term" value="C:mitochondrion"/>
    <property type="evidence" value="ECO:0007669"/>
    <property type="project" value="TreeGrafter"/>
</dbReference>
<keyword evidence="1 2" id="KW-0812">Transmembrane</keyword>
<dbReference type="PANTHER" id="PTHR14549">
    <property type="entry name" value="TRANSMEMBRANE PROTEIN 223"/>
    <property type="match status" value="1"/>
</dbReference>
<sequence>MQSKTFNISGAVKTDTLIFAHHNAAFYKTISYFGIFQMGMWSYLSLFAFQQLKAVPIGVQDMSEMPWYKRLLYKQGHYKNALSLLSFIVGGVVFFITFTYPRRVIKSLWLLKGGDQVKITTYSWLGKSRTFTKPVNHLSCMESRSGKGPHIPMKIKDTNFYYIIDKQGSFPKTDLFDFVVGVKRKL</sequence>
<reference evidence="2 3" key="1">
    <citation type="journal article" date="2021" name="Elife">
        <title>Chloroplast acquisition without the gene transfer in kleptoplastic sea slugs, Plakobranchus ocellatus.</title>
        <authorList>
            <person name="Maeda T."/>
            <person name="Takahashi S."/>
            <person name="Yoshida T."/>
            <person name="Shimamura S."/>
            <person name="Takaki Y."/>
            <person name="Nagai Y."/>
            <person name="Toyoda A."/>
            <person name="Suzuki Y."/>
            <person name="Arimoto A."/>
            <person name="Ishii H."/>
            <person name="Satoh N."/>
            <person name="Nishiyama T."/>
            <person name="Hasebe M."/>
            <person name="Maruyama T."/>
            <person name="Minagawa J."/>
            <person name="Obokata J."/>
            <person name="Shigenobu S."/>
        </authorList>
    </citation>
    <scope>NUCLEOTIDE SEQUENCE [LARGE SCALE GENOMIC DNA]</scope>
</reference>
<proteinExistence type="predicted"/>
<comment type="caution">
    <text evidence="2">The sequence shown here is derived from an EMBL/GenBank/DDBJ whole genome shotgun (WGS) entry which is preliminary data.</text>
</comment>
<evidence type="ECO:0000256" key="1">
    <source>
        <dbReference type="SAM" id="Phobius"/>
    </source>
</evidence>
<accession>A0AAV4IIN9</accession>
<gene>
    <name evidence="2" type="ORF">ElyMa_004772400</name>
</gene>
<dbReference type="GO" id="GO:0007399">
    <property type="term" value="P:nervous system development"/>
    <property type="evidence" value="ECO:0007669"/>
    <property type="project" value="TreeGrafter"/>
</dbReference>
<feature type="transmembrane region" description="Helical" evidence="1">
    <location>
        <begin position="81"/>
        <end position="100"/>
    </location>
</feature>
<feature type="transmembrane region" description="Helical" evidence="1">
    <location>
        <begin position="30"/>
        <end position="49"/>
    </location>
</feature>
<dbReference type="InterPro" id="IPR045325">
    <property type="entry name" value="TMEM70/TMEM186/TMEM223"/>
</dbReference>
<dbReference type="PANTHER" id="PTHR14549:SF2">
    <property type="entry name" value="TRANSMEMBRANE PROTEIN 223"/>
    <property type="match status" value="1"/>
</dbReference>
<evidence type="ECO:0000313" key="2">
    <source>
        <dbReference type="EMBL" id="GFS09022.1"/>
    </source>
</evidence>
<keyword evidence="1" id="KW-0472">Membrane</keyword>
<keyword evidence="3" id="KW-1185">Reference proteome</keyword>
<evidence type="ECO:0000313" key="3">
    <source>
        <dbReference type="Proteomes" id="UP000762676"/>
    </source>
</evidence>
<protein>
    <submittedName>
        <fullName evidence="2">Transmembrane protein 223</fullName>
    </submittedName>
</protein>